<evidence type="ECO:0000313" key="3">
    <source>
        <dbReference type="Proteomes" id="UP000051084"/>
    </source>
</evidence>
<protein>
    <submittedName>
        <fullName evidence="2">Lipopolysaccharide biosynthesis protein</fullName>
    </submittedName>
</protein>
<accession>A0A0R1UPX4</accession>
<dbReference type="PATRIC" id="fig|1423742.4.peg.869"/>
<evidence type="ECO:0000313" key="2">
    <source>
        <dbReference type="EMBL" id="KRL95247.1"/>
    </source>
</evidence>
<comment type="caution">
    <text evidence="2">The sequence shown here is derived from an EMBL/GenBank/DDBJ whole genome shotgun (WGS) entry which is preliminary data.</text>
</comment>
<reference evidence="2 3" key="1">
    <citation type="journal article" date="2015" name="Genome Announc.">
        <title>Expanding the biotechnology potential of lactobacilli through comparative genomics of 213 strains and associated genera.</title>
        <authorList>
            <person name="Sun Z."/>
            <person name="Harris H.M."/>
            <person name="McCann A."/>
            <person name="Guo C."/>
            <person name="Argimon S."/>
            <person name="Zhang W."/>
            <person name="Yang X."/>
            <person name="Jeffery I.B."/>
            <person name="Cooney J.C."/>
            <person name="Kagawa T.F."/>
            <person name="Liu W."/>
            <person name="Song Y."/>
            <person name="Salvetti E."/>
            <person name="Wrobel A."/>
            <person name="Rasinkangas P."/>
            <person name="Parkhill J."/>
            <person name="Rea M.C."/>
            <person name="O'Sullivan O."/>
            <person name="Ritari J."/>
            <person name="Douillard F.P."/>
            <person name="Paul Ross R."/>
            <person name="Yang R."/>
            <person name="Briner A.E."/>
            <person name="Felis G.E."/>
            <person name="de Vos W.M."/>
            <person name="Barrangou R."/>
            <person name="Klaenhammer T.R."/>
            <person name="Caufield P.W."/>
            <person name="Cui Y."/>
            <person name="Zhang H."/>
            <person name="O'Toole P.W."/>
        </authorList>
    </citation>
    <scope>NUCLEOTIDE SEQUENCE [LARGE SCALE GENOMIC DNA]</scope>
    <source>
        <strain evidence="2 3">DSM 18793</strain>
    </source>
</reference>
<dbReference type="AlphaFoldDB" id="A0A0R1UPX4"/>
<organism evidence="2 3">
    <name type="scientific">Limosilactobacillus equigenerosi DSM 18793 = JCM 14505</name>
    <dbReference type="NCBI Taxonomy" id="1423742"/>
    <lineage>
        <taxon>Bacteria</taxon>
        <taxon>Bacillati</taxon>
        <taxon>Bacillota</taxon>
        <taxon>Bacilli</taxon>
        <taxon>Lactobacillales</taxon>
        <taxon>Lactobacillaceae</taxon>
        <taxon>Limosilactobacillus</taxon>
    </lineage>
</organism>
<keyword evidence="1" id="KW-0472">Membrane</keyword>
<dbReference type="EMBL" id="AZGC01000020">
    <property type="protein sequence ID" value="KRL95247.1"/>
    <property type="molecule type" value="Genomic_DNA"/>
</dbReference>
<keyword evidence="3" id="KW-1185">Reference proteome</keyword>
<dbReference type="Proteomes" id="UP000051084">
    <property type="component" value="Unassembled WGS sequence"/>
</dbReference>
<keyword evidence="1" id="KW-1133">Transmembrane helix</keyword>
<proteinExistence type="predicted"/>
<name>A0A0R1UPX4_9LACO</name>
<dbReference type="STRING" id="417373.GCA_001570685_00925"/>
<evidence type="ECO:0000256" key="1">
    <source>
        <dbReference type="SAM" id="Phobius"/>
    </source>
</evidence>
<feature type="transmembrane region" description="Helical" evidence="1">
    <location>
        <begin position="163"/>
        <end position="184"/>
    </location>
</feature>
<sequence>MAIIIASMVIFGGLMAIQAQRSKHTTYTAERSMMVASQYDKATIDKQVQADLNLMSSYKQIAKSDDVSKLAYKNLSNKLKKQYSFSDIKNMITVANVDQTLVLKVKATSDSPKVATIVANQAAEAVKYELPKISSNGGEVKLFSPAKVNDVESRTTPSTKKKLVIGLAVGLLVGIVISFTYTTWKEVM</sequence>
<keyword evidence="1" id="KW-0812">Transmembrane</keyword>
<gene>
    <name evidence="2" type="ORF">FC21_GL000835</name>
</gene>